<organism evidence="2 3">
    <name type="scientific">Rhodopirellula maiorica SM1</name>
    <dbReference type="NCBI Taxonomy" id="1265738"/>
    <lineage>
        <taxon>Bacteria</taxon>
        <taxon>Pseudomonadati</taxon>
        <taxon>Planctomycetota</taxon>
        <taxon>Planctomycetia</taxon>
        <taxon>Pirellulales</taxon>
        <taxon>Pirellulaceae</taxon>
        <taxon>Novipirellula</taxon>
    </lineage>
</organism>
<dbReference type="InterPro" id="IPR037053">
    <property type="entry name" value="Phage_tail_collar_dom_sf"/>
</dbReference>
<dbReference type="Pfam" id="PF07484">
    <property type="entry name" value="Collar"/>
    <property type="match status" value="1"/>
</dbReference>
<sequence>MAEPFLGEVRLFGFNFPPRGWAQCDGALLPINQYQALFSILGTTYGGDGRTTFGLPELRGRAAAHKGALQGGGADFSLGQKLGAESIVLQTDQIPPHTHTLHASGNNANSNVAAGNLWATAPNTTYHSLTPGGPTALSAQSVGNVGGSPHENMHPFQTVNFCIAVQGTFPSRN</sequence>
<dbReference type="Gene3D" id="3.90.1340.10">
    <property type="entry name" value="Phage tail collar domain"/>
    <property type="match status" value="1"/>
</dbReference>
<feature type="domain" description="Phage tail collar" evidence="1">
    <location>
        <begin position="7"/>
        <end position="62"/>
    </location>
</feature>
<dbReference type="InterPro" id="IPR011083">
    <property type="entry name" value="Phage_tail_collar_dom"/>
</dbReference>
<dbReference type="Proteomes" id="UP000011991">
    <property type="component" value="Unassembled WGS sequence"/>
</dbReference>
<evidence type="ECO:0000313" key="2">
    <source>
        <dbReference type="EMBL" id="EMI20780.1"/>
    </source>
</evidence>
<keyword evidence="3" id="KW-1185">Reference proteome</keyword>
<evidence type="ECO:0000259" key="1">
    <source>
        <dbReference type="Pfam" id="PF07484"/>
    </source>
</evidence>
<dbReference type="OrthoDB" id="9810174at2"/>
<proteinExistence type="predicted"/>
<evidence type="ECO:0000313" key="3">
    <source>
        <dbReference type="Proteomes" id="UP000011991"/>
    </source>
</evidence>
<dbReference type="PATRIC" id="fig|1265738.3.peg.2300"/>
<dbReference type="RefSeq" id="WP_008695177.1">
    <property type="nucleotide sequence ID" value="NZ_ANOG01000323.1"/>
</dbReference>
<dbReference type="SUPFAM" id="SSF88874">
    <property type="entry name" value="Receptor-binding domain of short tail fibre protein gp12"/>
    <property type="match status" value="1"/>
</dbReference>
<comment type="caution">
    <text evidence="2">The sequence shown here is derived from an EMBL/GenBank/DDBJ whole genome shotgun (WGS) entry which is preliminary data.</text>
</comment>
<name>M5RNB1_9BACT</name>
<reference evidence="2 3" key="1">
    <citation type="journal article" date="2013" name="Mar. Genomics">
        <title>Expression of sulfatases in Rhodopirellula baltica and the diversity of sulfatases in the genus Rhodopirellula.</title>
        <authorList>
            <person name="Wegner C.E."/>
            <person name="Richter-Heitmann T."/>
            <person name="Klindworth A."/>
            <person name="Klockow C."/>
            <person name="Richter M."/>
            <person name="Achstetter T."/>
            <person name="Glockner F.O."/>
            <person name="Harder J."/>
        </authorList>
    </citation>
    <scope>NUCLEOTIDE SEQUENCE [LARGE SCALE GENOMIC DNA]</scope>
    <source>
        <strain evidence="2 3">SM1</strain>
    </source>
</reference>
<gene>
    <name evidence="2" type="ORF">RMSM_02293</name>
</gene>
<dbReference type="EMBL" id="ANOG01000323">
    <property type="protein sequence ID" value="EMI20780.1"/>
    <property type="molecule type" value="Genomic_DNA"/>
</dbReference>
<accession>M5RNB1</accession>
<protein>
    <submittedName>
        <fullName evidence="2">Phage tail collar domain-containing protein</fullName>
    </submittedName>
</protein>
<dbReference type="AlphaFoldDB" id="M5RNB1"/>